<gene>
    <name evidence="1" type="ORF">FD145_309</name>
</gene>
<dbReference type="Pfam" id="PF13310">
    <property type="entry name" value="Virulence_RhuM"/>
    <property type="match status" value="1"/>
</dbReference>
<dbReference type="PANTHER" id="PTHR35810:SF1">
    <property type="entry name" value="CYTOPLASMIC PROTEIN"/>
    <property type="match status" value="1"/>
</dbReference>
<evidence type="ECO:0008006" key="3">
    <source>
        <dbReference type="Google" id="ProtNLM"/>
    </source>
</evidence>
<dbReference type="PANTHER" id="PTHR35810">
    <property type="entry name" value="CYTOPLASMIC PROTEIN-RELATED"/>
    <property type="match status" value="1"/>
</dbReference>
<comment type="caution">
    <text evidence="1">The sequence shown here is derived from an EMBL/GenBank/DDBJ whole genome shotgun (WGS) entry which is preliminary data.</text>
</comment>
<proteinExistence type="predicted"/>
<dbReference type="PIRSF" id="PIRSF015268">
    <property type="entry name" value="Virulence_RhuM"/>
    <property type="match status" value="1"/>
</dbReference>
<reference evidence="1 2" key="1">
    <citation type="submission" date="2019-12" db="EMBL/GenBank/DDBJ databases">
        <authorList>
            <person name="Wolfe R."/>
            <person name="Danczak R."/>
            <person name="Wilkins M."/>
        </authorList>
    </citation>
    <scope>NUCLEOTIDE SEQUENCE [LARGE SCALE GENOMIC DNA]</scope>
    <source>
        <strain evidence="1">X2_MaxBin.013</strain>
    </source>
</reference>
<evidence type="ECO:0000313" key="2">
    <source>
        <dbReference type="Proteomes" id="UP000488506"/>
    </source>
</evidence>
<sequence length="341" mass="39906">MKKKDADKKDKTILKNGSFLLYTTEDGCEKIEVRLEDETVWLTQDQMAELFEKGRSTITEHVNNIFKERELEEKSVCRESRRTGSDGKDYEVKHYNLDVIISVGYRVKSLRGTQFRIWATQRLKEYIVKGFAIDDERLKQGGGRARYFDELLQRIRDIRSSERNFYQKVTDIYATSIDYKKDEKLTKEFFATVQNKMHFAVHGHTAAEIISKRADSKKPLMGLTSFKGNYITQQDTKIAKNYLKENELKQLNLIVSMYLDFAELQATKGRLMKMADWIAKLDAFLRLSERELLTHAGSISAENASKKAEEEYIKYVEERDKNYISDFDRTVKTLEKNTKEI</sequence>
<accession>A0A833L200</accession>
<dbReference type="EMBL" id="WPAF01000003">
    <property type="protein sequence ID" value="KAF0134928.1"/>
    <property type="molecule type" value="Genomic_DNA"/>
</dbReference>
<name>A0A833L200_UNCSA</name>
<evidence type="ECO:0000313" key="1">
    <source>
        <dbReference type="EMBL" id="KAF0134928.1"/>
    </source>
</evidence>
<dbReference type="Proteomes" id="UP000488506">
    <property type="component" value="Unassembled WGS sequence"/>
</dbReference>
<dbReference type="InterPro" id="IPR011204">
    <property type="entry name" value="Virulence_RhuM-like"/>
</dbReference>
<organism evidence="1 2">
    <name type="scientific">Candidatus Saganbacteria bacterium</name>
    <dbReference type="NCBI Taxonomy" id="2575572"/>
    <lineage>
        <taxon>Bacteria</taxon>
        <taxon>Bacillati</taxon>
        <taxon>Saganbacteria</taxon>
    </lineage>
</organism>
<dbReference type="AlphaFoldDB" id="A0A833L200"/>
<protein>
    <recommendedName>
        <fullName evidence="3">Cell filamentation protein Fic</fullName>
    </recommendedName>
</protein>